<accession>A0A812XLL8</accession>
<name>A0A812XLL8_9DINO</name>
<dbReference type="EMBL" id="CAJNJA010037552">
    <property type="protein sequence ID" value="CAE7734894.1"/>
    <property type="molecule type" value="Genomic_DNA"/>
</dbReference>
<dbReference type="AlphaFoldDB" id="A0A812XLL8"/>
<feature type="transmembrane region" description="Helical" evidence="1">
    <location>
        <begin position="183"/>
        <end position="210"/>
    </location>
</feature>
<feature type="transmembrane region" description="Helical" evidence="1">
    <location>
        <begin position="151"/>
        <end position="171"/>
    </location>
</feature>
<gene>
    <name evidence="2" type="primary">pkbA</name>
    <name evidence="2" type="ORF">SNEC2469_LOCUS21242</name>
</gene>
<feature type="transmembrane region" description="Helical" evidence="1">
    <location>
        <begin position="12"/>
        <end position="31"/>
    </location>
</feature>
<feature type="non-terminal residue" evidence="2">
    <location>
        <position position="1"/>
    </location>
</feature>
<reference evidence="2" key="1">
    <citation type="submission" date="2021-02" db="EMBL/GenBank/DDBJ databases">
        <authorList>
            <person name="Dougan E. K."/>
            <person name="Rhodes N."/>
            <person name="Thang M."/>
            <person name="Chan C."/>
        </authorList>
    </citation>
    <scope>NUCLEOTIDE SEQUENCE</scope>
</reference>
<protein>
    <submittedName>
        <fullName evidence="2">PkbA protein</fullName>
    </submittedName>
</protein>
<organism evidence="2 3">
    <name type="scientific">Symbiodinium necroappetens</name>
    <dbReference type="NCBI Taxonomy" id="1628268"/>
    <lineage>
        <taxon>Eukaryota</taxon>
        <taxon>Sar</taxon>
        <taxon>Alveolata</taxon>
        <taxon>Dinophyceae</taxon>
        <taxon>Suessiales</taxon>
        <taxon>Symbiodiniaceae</taxon>
        <taxon>Symbiodinium</taxon>
    </lineage>
</organism>
<feature type="transmembrane region" description="Helical" evidence="1">
    <location>
        <begin position="80"/>
        <end position="99"/>
    </location>
</feature>
<feature type="transmembrane region" description="Helical" evidence="1">
    <location>
        <begin position="43"/>
        <end position="65"/>
    </location>
</feature>
<evidence type="ECO:0000313" key="2">
    <source>
        <dbReference type="EMBL" id="CAE7734894.1"/>
    </source>
</evidence>
<dbReference type="OrthoDB" id="293823at2759"/>
<evidence type="ECO:0000313" key="3">
    <source>
        <dbReference type="Proteomes" id="UP000601435"/>
    </source>
</evidence>
<keyword evidence="1" id="KW-0812">Transmembrane</keyword>
<keyword evidence="1" id="KW-1133">Transmembrane helix</keyword>
<comment type="caution">
    <text evidence="2">The sequence shown here is derived from an EMBL/GenBank/DDBJ whole genome shotgun (WGS) entry which is preliminary data.</text>
</comment>
<dbReference type="Proteomes" id="UP000601435">
    <property type="component" value="Unassembled WGS sequence"/>
</dbReference>
<proteinExistence type="predicted"/>
<keyword evidence="1" id="KW-0472">Membrane</keyword>
<sequence length="218" mass="24426">MAKCWRAAFGWYGGFLAFTLVHLGDFVLRMWSIAEYIQSGLEIPAYVWLVPLQVIGALLSIYITFHDADVLLILHNTSGWAKVSVAILSFLFLGCCQVIQVKRAWSRQMHDAEVVIEMSDNDLGVARKESTYDDRAANASSLHDFGAAERITPVALLTGVPFLLVHAMISAQYVQTRSDHQSWWLTTCVLIMTVSFGIVDIDVSVSSYVVKRYQMNSQ</sequence>
<keyword evidence="3" id="KW-1185">Reference proteome</keyword>
<evidence type="ECO:0000256" key="1">
    <source>
        <dbReference type="SAM" id="Phobius"/>
    </source>
</evidence>